<dbReference type="GO" id="GO:0051607">
    <property type="term" value="P:defense response to virus"/>
    <property type="evidence" value="ECO:0007669"/>
    <property type="project" value="InterPro"/>
</dbReference>
<keyword evidence="2" id="KW-1185">Reference proteome</keyword>
<dbReference type="InterPro" id="IPR021124">
    <property type="entry name" value="CRISPR-assoc_prot_Cas5"/>
</dbReference>
<comment type="caution">
    <text evidence="1">The sequence shown here is derived from an EMBL/GenBank/DDBJ whole genome shotgun (WGS) entry which is preliminary data.</text>
</comment>
<dbReference type="InterPro" id="IPR010147">
    <property type="entry name" value="CRISPR-assoc_prot_CasD"/>
</dbReference>
<evidence type="ECO:0000313" key="1">
    <source>
        <dbReference type="EMBL" id="SAK77538.1"/>
    </source>
</evidence>
<reference evidence="1" key="1">
    <citation type="submission" date="2016-01" db="EMBL/GenBank/DDBJ databases">
        <authorList>
            <person name="Peeters C."/>
        </authorList>
    </citation>
    <scope>NUCLEOTIDE SEQUENCE [LARGE SCALE GENOMIC DNA]</scope>
    <source>
        <strain evidence="1">LMG 29318</strain>
    </source>
</reference>
<dbReference type="AlphaFoldDB" id="A0A158C5C4"/>
<dbReference type="RefSeq" id="WP_061126313.1">
    <property type="nucleotide sequence ID" value="NZ_FCOF02000023.1"/>
</dbReference>
<dbReference type="Proteomes" id="UP000054870">
    <property type="component" value="Unassembled WGS sequence"/>
</dbReference>
<organism evidence="1 2">
    <name type="scientific">Caballeronia catudaia</name>
    <dbReference type="NCBI Taxonomy" id="1777136"/>
    <lineage>
        <taxon>Bacteria</taxon>
        <taxon>Pseudomonadati</taxon>
        <taxon>Pseudomonadota</taxon>
        <taxon>Betaproteobacteria</taxon>
        <taxon>Burkholderiales</taxon>
        <taxon>Burkholderiaceae</taxon>
        <taxon>Caballeronia</taxon>
    </lineage>
</organism>
<dbReference type="CDD" id="cd09645">
    <property type="entry name" value="Cas5_I-E"/>
    <property type="match status" value="1"/>
</dbReference>
<accession>A0A158C5C4</accession>
<protein>
    <submittedName>
        <fullName evidence="1">CRISPR-associated protein (Cas_Cas5)</fullName>
    </submittedName>
</protein>
<dbReference type="OrthoDB" id="5704083at2"/>
<sequence>MRRHLLMRLRAPLVAFGGEAIDNYGVIRDFPALSMVTGLIGNALGWERSEFALLDGLQARLVMGTRLDDGGERLVDFQTAQLGANDAGWTTLGEPEKRRGGDVSYKSPHLRYRDYHARLDALVALRLEPADEEPTLETIAHALDHPQRPLLIGRKPCLPSGRLLIGIVDADDVLNALQLAPVSDQREFRFQWPLKEGTLKNARALDVCDERNWKTGVHGGWRAVFEGTGPHIAPADLSTLPELPA</sequence>
<dbReference type="GO" id="GO:0043571">
    <property type="term" value="P:maintenance of CRISPR repeat elements"/>
    <property type="evidence" value="ECO:0007669"/>
    <property type="project" value="InterPro"/>
</dbReference>
<name>A0A158C5C4_9BURK</name>
<dbReference type="Pfam" id="PF09704">
    <property type="entry name" value="Cas_Cas5d"/>
    <property type="match status" value="1"/>
</dbReference>
<gene>
    <name evidence="1" type="ORF">AWB75_04548</name>
</gene>
<dbReference type="Gene3D" id="3.30.70.2660">
    <property type="match status" value="1"/>
</dbReference>
<proteinExistence type="predicted"/>
<dbReference type="NCBIfam" id="TIGR01868">
    <property type="entry name" value="casD_Cas5e"/>
    <property type="match status" value="1"/>
</dbReference>
<dbReference type="GO" id="GO:0003723">
    <property type="term" value="F:RNA binding"/>
    <property type="evidence" value="ECO:0007669"/>
    <property type="project" value="InterPro"/>
</dbReference>
<evidence type="ECO:0000313" key="2">
    <source>
        <dbReference type="Proteomes" id="UP000054870"/>
    </source>
</evidence>
<dbReference type="EMBL" id="FCOF02000023">
    <property type="protein sequence ID" value="SAK77538.1"/>
    <property type="molecule type" value="Genomic_DNA"/>
</dbReference>